<dbReference type="Gene3D" id="2.40.40.10">
    <property type="entry name" value="RlpA-like domain"/>
    <property type="match status" value="1"/>
</dbReference>
<keyword evidence="2 3" id="KW-0961">Cell wall biogenesis/degradation</keyword>
<accession>A0A1I4R2D1</accession>
<organism evidence="6 7">
    <name type="scientific">Pleomorphomonas diazotrophica</name>
    <dbReference type="NCBI Taxonomy" id="1166257"/>
    <lineage>
        <taxon>Bacteria</taxon>
        <taxon>Pseudomonadati</taxon>
        <taxon>Pseudomonadota</taxon>
        <taxon>Alphaproteobacteria</taxon>
        <taxon>Hyphomicrobiales</taxon>
        <taxon>Pleomorphomonadaceae</taxon>
        <taxon>Pleomorphomonas</taxon>
    </lineage>
</organism>
<protein>
    <recommendedName>
        <fullName evidence="3">Endolytic peptidoglycan transglycosylase RlpA</fullName>
        <ecNumber evidence="3">4.2.2.-</ecNumber>
    </recommendedName>
</protein>
<dbReference type="AlphaFoldDB" id="A0A1I4R2D1"/>
<dbReference type="GO" id="GO:0008932">
    <property type="term" value="F:lytic endotransglycosylase activity"/>
    <property type="evidence" value="ECO:0007669"/>
    <property type="project" value="UniProtKB-UniRule"/>
</dbReference>
<evidence type="ECO:0000259" key="5">
    <source>
        <dbReference type="Pfam" id="PF03330"/>
    </source>
</evidence>
<dbReference type="PANTHER" id="PTHR34183:SF8">
    <property type="entry name" value="ENDOLYTIC PEPTIDOGLYCAN TRANSGLYCOSYLASE RLPA-RELATED"/>
    <property type="match status" value="1"/>
</dbReference>
<comment type="function">
    <text evidence="3">Lytic transglycosylase with a strong preference for naked glycan strands that lack stem peptides.</text>
</comment>
<evidence type="ECO:0000313" key="7">
    <source>
        <dbReference type="Proteomes" id="UP000233491"/>
    </source>
</evidence>
<dbReference type="NCBIfam" id="TIGR00413">
    <property type="entry name" value="rlpA"/>
    <property type="match status" value="1"/>
</dbReference>
<dbReference type="HAMAP" id="MF_02071">
    <property type="entry name" value="RlpA"/>
    <property type="match status" value="1"/>
</dbReference>
<keyword evidence="3" id="KW-0732">Signal</keyword>
<dbReference type="InterPro" id="IPR012997">
    <property type="entry name" value="RplA"/>
</dbReference>
<evidence type="ECO:0000313" key="6">
    <source>
        <dbReference type="EMBL" id="PKR90246.1"/>
    </source>
</evidence>
<keyword evidence="1 3" id="KW-0456">Lyase</keyword>
<keyword evidence="6" id="KW-0449">Lipoprotein</keyword>
<evidence type="ECO:0000256" key="2">
    <source>
        <dbReference type="ARBA" id="ARBA00023316"/>
    </source>
</evidence>
<evidence type="ECO:0000256" key="4">
    <source>
        <dbReference type="RuleBase" id="RU003495"/>
    </source>
</evidence>
<dbReference type="Proteomes" id="UP000233491">
    <property type="component" value="Unassembled WGS sequence"/>
</dbReference>
<reference evidence="6 7" key="1">
    <citation type="submission" date="2017-12" db="EMBL/GenBank/DDBJ databases">
        <title>Anaerobic carbon monoxide metabolism by Pleomorphomonas carboxyditropha sp. nov., a new mesophilic hydrogenogenic carboxidotroph.</title>
        <authorList>
            <person name="Esquivel-Elizondo S."/>
            <person name="Krajmalnik-Brown R."/>
        </authorList>
    </citation>
    <scope>NUCLEOTIDE SEQUENCE [LARGE SCALE GENOMIC DNA]</scope>
    <source>
        <strain evidence="6 7">R5-392</strain>
    </source>
</reference>
<dbReference type="OrthoDB" id="9779128at2"/>
<name>A0A1I4R2D1_9HYPH</name>
<comment type="caution">
    <text evidence="6">The sequence shown here is derived from an EMBL/GenBank/DDBJ whole genome shotgun (WGS) entry which is preliminary data.</text>
</comment>
<dbReference type="GO" id="GO:0071555">
    <property type="term" value="P:cell wall organization"/>
    <property type="evidence" value="ECO:0007669"/>
    <property type="project" value="UniProtKB-KW"/>
</dbReference>
<dbReference type="Pfam" id="PF03330">
    <property type="entry name" value="DPBB_1"/>
    <property type="match status" value="1"/>
</dbReference>
<dbReference type="SUPFAM" id="SSF50685">
    <property type="entry name" value="Barwin-like endoglucanases"/>
    <property type="match status" value="1"/>
</dbReference>
<dbReference type="InterPro" id="IPR034718">
    <property type="entry name" value="RlpA"/>
</dbReference>
<dbReference type="GO" id="GO:0000270">
    <property type="term" value="P:peptidoglycan metabolic process"/>
    <property type="evidence" value="ECO:0007669"/>
    <property type="project" value="UniProtKB-UniRule"/>
</dbReference>
<dbReference type="PANTHER" id="PTHR34183">
    <property type="entry name" value="ENDOLYTIC PEPTIDOGLYCAN TRANSGLYCOSYLASE RLPA"/>
    <property type="match status" value="1"/>
</dbReference>
<dbReference type="EC" id="4.2.2.-" evidence="3"/>
<gene>
    <name evidence="3" type="primary">rlpA</name>
    <name evidence="6" type="ORF">CXZ10_02330</name>
</gene>
<dbReference type="InterPro" id="IPR036908">
    <property type="entry name" value="RlpA-like_sf"/>
</dbReference>
<evidence type="ECO:0000256" key="3">
    <source>
        <dbReference type="HAMAP-Rule" id="MF_02071"/>
    </source>
</evidence>
<dbReference type="InterPro" id="IPR009009">
    <property type="entry name" value="RlpA-like_DPBB"/>
</dbReference>
<feature type="domain" description="RlpA-like protein double-psi beta-barrel" evidence="5">
    <location>
        <begin position="30"/>
        <end position="115"/>
    </location>
</feature>
<sequence length="131" mass="13887" precursor="true">MLFKTSAARAFFTAAMAVAFFNQAAPALAQCGKASWYAERGRTASGERMKVGSRTAAHRTLPFGTLVEVENLRNGRTVVVRINDRGPFIKGRVIDLARTAANELGMVSSGTANVRLSVLGGKDAPPAKMCG</sequence>
<evidence type="ECO:0000256" key="1">
    <source>
        <dbReference type="ARBA" id="ARBA00023239"/>
    </source>
</evidence>
<dbReference type="EMBL" id="PJNW01000002">
    <property type="protein sequence ID" value="PKR90246.1"/>
    <property type="molecule type" value="Genomic_DNA"/>
</dbReference>
<keyword evidence="7" id="KW-1185">Reference proteome</keyword>
<comment type="similarity">
    <text evidence="3 4">Belongs to the RlpA family.</text>
</comment>
<proteinExistence type="inferred from homology"/>
<feature type="chain" id="PRO_5015205384" description="Endolytic peptidoglycan transglycosylase RlpA" evidence="3">
    <location>
        <begin position="30"/>
        <end position="131"/>
    </location>
</feature>
<dbReference type="RefSeq" id="WP_101287341.1">
    <property type="nucleotide sequence ID" value="NZ_FOUQ01000001.1"/>
</dbReference>
<dbReference type="CDD" id="cd22268">
    <property type="entry name" value="DPBB_RlpA-like"/>
    <property type="match status" value="1"/>
</dbReference>
<feature type="signal peptide" evidence="3">
    <location>
        <begin position="1"/>
        <end position="29"/>
    </location>
</feature>